<dbReference type="FunCoup" id="Q6CPL4">
    <property type="interactions" value="95"/>
</dbReference>
<dbReference type="PaxDb" id="284590-Q6CPL4"/>
<evidence type="ECO:0000256" key="3">
    <source>
        <dbReference type="ARBA" id="ARBA00022840"/>
    </source>
</evidence>
<dbReference type="PANTHER" id="PTHR24067">
    <property type="entry name" value="UBIQUITIN-CONJUGATING ENZYME E2"/>
    <property type="match status" value="1"/>
</dbReference>
<keyword evidence="3" id="KW-0067">ATP-binding</keyword>
<evidence type="ECO:0000313" key="7">
    <source>
        <dbReference type="Proteomes" id="UP000000598"/>
    </source>
</evidence>
<dbReference type="InterPro" id="IPR050113">
    <property type="entry name" value="Ub_conjugating_enzyme"/>
</dbReference>
<dbReference type="SMART" id="SM00212">
    <property type="entry name" value="UBCc"/>
    <property type="match status" value="1"/>
</dbReference>
<dbReference type="InParanoid" id="Q6CPL4"/>
<dbReference type="InterPro" id="IPR016135">
    <property type="entry name" value="UBQ-conjugating_enzyme/RWD"/>
</dbReference>
<dbReference type="HOGENOM" id="CLU_030988_13_3_1"/>
<keyword evidence="2" id="KW-0833">Ubl conjugation pathway</keyword>
<dbReference type="AlphaFoldDB" id="Q6CPL4"/>
<accession>Q6CPL4</accession>
<dbReference type="SUPFAM" id="SSF54495">
    <property type="entry name" value="UBC-like"/>
    <property type="match status" value="1"/>
</dbReference>
<organism evidence="6 7">
    <name type="scientific">Kluyveromyces lactis (strain ATCC 8585 / CBS 2359 / DSM 70799 / NBRC 1267 / NRRL Y-1140 / WM37)</name>
    <name type="common">Yeast</name>
    <name type="synonym">Candida sphaerica</name>
    <dbReference type="NCBI Taxonomy" id="284590"/>
    <lineage>
        <taxon>Eukaryota</taxon>
        <taxon>Fungi</taxon>
        <taxon>Dikarya</taxon>
        <taxon>Ascomycota</taxon>
        <taxon>Saccharomycotina</taxon>
        <taxon>Saccharomycetes</taxon>
        <taxon>Saccharomycetales</taxon>
        <taxon>Saccharomycetaceae</taxon>
        <taxon>Kluyveromyces</taxon>
    </lineage>
</organism>
<dbReference type="InterPro" id="IPR000608">
    <property type="entry name" value="UBC"/>
</dbReference>
<dbReference type="STRING" id="284590.Q6CPL4"/>
<dbReference type="Proteomes" id="UP000000598">
    <property type="component" value="Chromosome E"/>
</dbReference>
<name>Q6CPL4_KLULA</name>
<evidence type="ECO:0000256" key="2">
    <source>
        <dbReference type="ARBA" id="ARBA00022786"/>
    </source>
</evidence>
<dbReference type="CDD" id="cd23812">
    <property type="entry name" value="UBCc_ScPEX4-like"/>
    <property type="match status" value="1"/>
</dbReference>
<feature type="domain" description="UBC core" evidence="5">
    <location>
        <begin position="1"/>
        <end position="155"/>
    </location>
</feature>
<dbReference type="KEGG" id="kla:KLLA0_E04027g"/>
<dbReference type="Gene3D" id="3.10.110.10">
    <property type="entry name" value="Ubiquitin Conjugating Enzyme"/>
    <property type="match status" value="1"/>
</dbReference>
<dbReference type="PROSITE" id="PS50127">
    <property type="entry name" value="UBC_2"/>
    <property type="match status" value="1"/>
</dbReference>
<dbReference type="GO" id="GO:0005524">
    <property type="term" value="F:ATP binding"/>
    <property type="evidence" value="ECO:0007669"/>
    <property type="project" value="UniProtKB-KW"/>
</dbReference>
<evidence type="ECO:0000259" key="5">
    <source>
        <dbReference type="PROSITE" id="PS50127"/>
    </source>
</evidence>
<dbReference type="OMA" id="WRAVMKG"/>
<gene>
    <name evidence="6" type="ORF">KLLA0_E04027g</name>
</gene>
<dbReference type="eggNOG" id="KOG0417">
    <property type="taxonomic scope" value="Eukaryota"/>
</dbReference>
<dbReference type="Pfam" id="PF00179">
    <property type="entry name" value="UQ_con"/>
    <property type="match status" value="1"/>
</dbReference>
<keyword evidence="1" id="KW-0547">Nucleotide-binding</keyword>
<keyword evidence="7" id="KW-1185">Reference proteome</keyword>
<reference evidence="6 7" key="1">
    <citation type="journal article" date="2004" name="Nature">
        <title>Genome evolution in yeasts.</title>
        <authorList>
            <consortium name="Genolevures"/>
            <person name="Dujon B."/>
            <person name="Sherman D."/>
            <person name="Fischer G."/>
            <person name="Durrens P."/>
            <person name="Casaregola S."/>
            <person name="Lafontaine I."/>
            <person name="de Montigny J."/>
            <person name="Marck C."/>
            <person name="Neuveglise C."/>
            <person name="Talla E."/>
            <person name="Goffard N."/>
            <person name="Frangeul L."/>
            <person name="Aigle M."/>
            <person name="Anthouard V."/>
            <person name="Babour A."/>
            <person name="Barbe V."/>
            <person name="Barnay S."/>
            <person name="Blanchin S."/>
            <person name="Beckerich J.M."/>
            <person name="Beyne E."/>
            <person name="Bleykasten C."/>
            <person name="Boisrame A."/>
            <person name="Boyer J."/>
            <person name="Cattolico L."/>
            <person name="Confanioleri F."/>
            <person name="de Daruvar A."/>
            <person name="Despons L."/>
            <person name="Fabre E."/>
            <person name="Fairhead C."/>
            <person name="Ferry-Dumazet H."/>
            <person name="Groppi A."/>
            <person name="Hantraye F."/>
            <person name="Hennequin C."/>
            <person name="Jauniaux N."/>
            <person name="Joyet P."/>
            <person name="Kachouri R."/>
            <person name="Kerrest A."/>
            <person name="Koszul R."/>
            <person name="Lemaire M."/>
            <person name="Lesur I."/>
            <person name="Ma L."/>
            <person name="Muller H."/>
            <person name="Nicaud J.M."/>
            <person name="Nikolski M."/>
            <person name="Oztas S."/>
            <person name="Ozier-Kalogeropoulos O."/>
            <person name="Pellenz S."/>
            <person name="Potier S."/>
            <person name="Richard G.F."/>
            <person name="Straub M.L."/>
            <person name="Suleau A."/>
            <person name="Swennene D."/>
            <person name="Tekaia F."/>
            <person name="Wesolowski-Louvel M."/>
            <person name="Westhof E."/>
            <person name="Wirth B."/>
            <person name="Zeniou-Meyer M."/>
            <person name="Zivanovic I."/>
            <person name="Bolotin-Fukuhara M."/>
            <person name="Thierry A."/>
            <person name="Bouchier C."/>
            <person name="Caudron B."/>
            <person name="Scarpelli C."/>
            <person name="Gaillardin C."/>
            <person name="Weissenbach J."/>
            <person name="Wincker P."/>
            <person name="Souciet J.L."/>
        </authorList>
    </citation>
    <scope>NUCLEOTIDE SEQUENCE [LARGE SCALE GENOMIC DNA]</scope>
    <source>
        <strain evidence="7">ATCC 8585 / CBS 2359 / DSM 70799 / NBRC 1267 / NRRL Y-1140 / WM37</strain>
    </source>
</reference>
<evidence type="ECO:0000256" key="4">
    <source>
        <dbReference type="ARBA" id="ARBA00043952"/>
    </source>
</evidence>
<proteinExistence type="predicted"/>
<evidence type="ECO:0000256" key="1">
    <source>
        <dbReference type="ARBA" id="ARBA00022741"/>
    </source>
</evidence>
<protein>
    <submittedName>
        <fullName evidence="6">KLLA0E04027p</fullName>
    </submittedName>
</protein>
<comment type="pathway">
    <text evidence="4">Protein modification.</text>
</comment>
<evidence type="ECO:0000313" key="6">
    <source>
        <dbReference type="EMBL" id="CAG99212.1"/>
    </source>
</evidence>
<sequence>MSRIVKEYMGLQKRLQTPEFSWISFLAPVDDDDLSEWVCRFQGPSESPFEGFELGLNITIDLEKYPISGGPRVLFEPRTVAHPNVKWDTGEICLDLLKDAWTPIYTLLDVVGAIRDLLADPGLDSPLDLDIAQIYDADYEAYVQIVRYRLEEARLARV</sequence>
<dbReference type="EMBL" id="CR382125">
    <property type="protein sequence ID" value="CAG99212.1"/>
    <property type="molecule type" value="Genomic_DNA"/>
</dbReference>